<gene>
    <name evidence="7" type="ORF">RFI_14613</name>
</gene>
<comment type="caution">
    <text evidence="7">The sequence shown here is derived from an EMBL/GenBank/DDBJ whole genome shotgun (WGS) entry which is preliminary data.</text>
</comment>
<feature type="transmembrane region" description="Helical" evidence="5">
    <location>
        <begin position="521"/>
        <end position="539"/>
    </location>
</feature>
<accession>X6N953</accession>
<feature type="transmembrane region" description="Helical" evidence="5">
    <location>
        <begin position="588"/>
        <end position="608"/>
    </location>
</feature>
<evidence type="ECO:0000259" key="6">
    <source>
        <dbReference type="PROSITE" id="PS50222"/>
    </source>
</evidence>
<dbReference type="Gene3D" id="1.10.287.70">
    <property type="match status" value="1"/>
</dbReference>
<dbReference type="InterPro" id="IPR002048">
    <property type="entry name" value="EF_hand_dom"/>
</dbReference>
<dbReference type="PROSITE" id="PS50222">
    <property type="entry name" value="EF_HAND_2"/>
    <property type="match status" value="1"/>
</dbReference>
<name>X6N953_RETFI</name>
<dbReference type="EMBL" id="ASPP01010616">
    <property type="protein sequence ID" value="ETO22581.1"/>
    <property type="molecule type" value="Genomic_DNA"/>
</dbReference>
<dbReference type="Proteomes" id="UP000023152">
    <property type="component" value="Unassembled WGS sequence"/>
</dbReference>
<feature type="transmembrane region" description="Helical" evidence="5">
    <location>
        <begin position="215"/>
        <end position="237"/>
    </location>
</feature>
<dbReference type="AlphaFoldDB" id="X6N953"/>
<feature type="transmembrane region" description="Helical" evidence="5">
    <location>
        <begin position="159"/>
        <end position="177"/>
    </location>
</feature>
<comment type="subcellular location">
    <subcellularLocation>
        <location evidence="1">Membrane</location>
        <topology evidence="1">Multi-pass membrane protein</topology>
    </subcellularLocation>
</comment>
<keyword evidence="4 5" id="KW-0472">Membrane</keyword>
<sequence length="669" mass="76229">MCLWTNKQTKKKDLSYDLILTSELDSRLKKNNTIYSWIFETQSPNYLTATSVGGALEETEQSQDCPQSITESFSSSKVYTSLAAVNHSNKEIAVISKEVISVHGLDRLNKNGAPRRIHVPLSYPWVVAGRLSSKGFLDWTIVTSVDVDELSNPVRDDTVMTFFINAIVIIIFVYVLEMLKEQPVTVEQLGFVIALACLLTMTVGLLQVPTAGLEISLGAIAALIFALGLPVGLRMLLIQITQQQKEQQTEPTKESFMDDESANRNVKFETIRSFDIKNCFGHTHYIYIYIYNVYVQSTFVIIRMCMCIRICTTSGAMTTEWIRIRKRHRGPIAVDSVNEYFGRCAVLFLRAKERYNTRSIVEDCEVHIQMGQIFCVKELDLFSLKEYFNMAVKTAMLAFLVTGAWDAPWVWWTRSALLAFLWADIIIQVIVVVLLPKTPMATLRCQRCTCQWYNFPEWERLAVYLSLLIFFAADCACALTSGLRLSSYVPLEGLLLIIRVDQLYQFVQDFAKAIFKARDVLLVWFCVVLFAACVGVALLRKAINADKLTNNFVELAPALLTSFAFVTTGENYPDLIYGEKSGRPTLEILLYSMTLVVIGLFVLIPIVINRFQESFGQSREFYEEKMETQKNEALEATFLMIDTNGDKKIFKKEMYNLVRWCHFLSEKVL</sequence>
<evidence type="ECO:0000256" key="2">
    <source>
        <dbReference type="ARBA" id="ARBA00022692"/>
    </source>
</evidence>
<feature type="domain" description="EF-hand" evidence="6">
    <location>
        <begin position="629"/>
        <end position="664"/>
    </location>
</feature>
<reference evidence="7 8" key="1">
    <citation type="journal article" date="2013" name="Curr. Biol.">
        <title>The Genome of the Foraminiferan Reticulomyxa filosa.</title>
        <authorList>
            <person name="Glockner G."/>
            <person name="Hulsmann N."/>
            <person name="Schleicher M."/>
            <person name="Noegel A.A."/>
            <person name="Eichinger L."/>
            <person name="Gallinger C."/>
            <person name="Pawlowski J."/>
            <person name="Sierra R."/>
            <person name="Euteneuer U."/>
            <person name="Pillet L."/>
            <person name="Moustafa A."/>
            <person name="Platzer M."/>
            <person name="Groth M."/>
            <person name="Szafranski K."/>
            <person name="Schliwa M."/>
        </authorList>
    </citation>
    <scope>NUCLEOTIDE SEQUENCE [LARGE SCALE GENOMIC DNA]</scope>
</reference>
<evidence type="ECO:0000256" key="1">
    <source>
        <dbReference type="ARBA" id="ARBA00004141"/>
    </source>
</evidence>
<protein>
    <recommendedName>
        <fullName evidence="6">EF-hand domain-containing protein</fullName>
    </recommendedName>
</protein>
<dbReference type="GO" id="GO:0016020">
    <property type="term" value="C:membrane"/>
    <property type="evidence" value="ECO:0007669"/>
    <property type="project" value="UniProtKB-SubCell"/>
</dbReference>
<keyword evidence="3 5" id="KW-1133">Transmembrane helix</keyword>
<organism evidence="7 8">
    <name type="scientific">Reticulomyxa filosa</name>
    <dbReference type="NCBI Taxonomy" id="46433"/>
    <lineage>
        <taxon>Eukaryota</taxon>
        <taxon>Sar</taxon>
        <taxon>Rhizaria</taxon>
        <taxon>Retaria</taxon>
        <taxon>Foraminifera</taxon>
        <taxon>Monothalamids</taxon>
        <taxon>Reticulomyxidae</taxon>
        <taxon>Reticulomyxa</taxon>
    </lineage>
</organism>
<feature type="transmembrane region" description="Helical" evidence="5">
    <location>
        <begin position="189"/>
        <end position="209"/>
    </location>
</feature>
<evidence type="ECO:0000313" key="7">
    <source>
        <dbReference type="EMBL" id="ETO22581.1"/>
    </source>
</evidence>
<keyword evidence="2 5" id="KW-0812">Transmembrane</keyword>
<dbReference type="GO" id="GO:0005216">
    <property type="term" value="F:monoatomic ion channel activity"/>
    <property type="evidence" value="ECO:0007669"/>
    <property type="project" value="InterPro"/>
</dbReference>
<evidence type="ECO:0000256" key="3">
    <source>
        <dbReference type="ARBA" id="ARBA00022989"/>
    </source>
</evidence>
<evidence type="ECO:0000256" key="4">
    <source>
        <dbReference type="ARBA" id="ARBA00023136"/>
    </source>
</evidence>
<dbReference type="Pfam" id="PF00520">
    <property type="entry name" value="Ion_trans"/>
    <property type="match status" value="1"/>
</dbReference>
<proteinExistence type="predicted"/>
<keyword evidence="8" id="KW-1185">Reference proteome</keyword>
<evidence type="ECO:0000313" key="8">
    <source>
        <dbReference type="Proteomes" id="UP000023152"/>
    </source>
</evidence>
<feature type="transmembrane region" description="Helical" evidence="5">
    <location>
        <begin position="411"/>
        <end position="435"/>
    </location>
</feature>
<feature type="transmembrane region" description="Helical" evidence="5">
    <location>
        <begin position="551"/>
        <end position="568"/>
    </location>
</feature>
<evidence type="ECO:0000256" key="5">
    <source>
        <dbReference type="SAM" id="Phobius"/>
    </source>
</evidence>
<feature type="transmembrane region" description="Helical" evidence="5">
    <location>
        <begin position="461"/>
        <end position="483"/>
    </location>
</feature>
<dbReference type="InterPro" id="IPR005821">
    <property type="entry name" value="Ion_trans_dom"/>
</dbReference>
<dbReference type="GO" id="GO:0005509">
    <property type="term" value="F:calcium ion binding"/>
    <property type="evidence" value="ECO:0007669"/>
    <property type="project" value="InterPro"/>
</dbReference>